<sequence length="472" mass="53773">MKNSLIKDFLSYGVVGVMAKFVGFITIPIYARFLSQADFGILEIISILMAFLPFFTTLQLESSFLRLYFEKDTIKEQGKLFSSGFWLMVPCSILLTAVMLGFNKAFSGIFFKSSAYYLIFIIASSELLFKNILGYCTIIYRVEFNRKAYAAFYISYVVLNALAGIFFIVVLDQGLQGLLISRLIITCLFSGIAVYNARAYTQWYFSGTIVKEMLTYGIPLIPSVIAKWAQKYLPSIVIFFLFSIQQMGVFAMATKVVLPLFLLTQSLKLAWHPYSFENYQKSDSKTIFNDFYNVYSLMGSLIVIVLLFFGKELLILFASEKFIESQHLVGVIAMTYILGGMSDLLSAGILIKKKNIILSYSAIFSTSISCLFMYFLSMKFGLIGIVIGGLIGEIVKYFIIAFYVNEHFKDYFKYWRTSISLSILLAIVIASNFVGNLAVFGFRLILCCLFLAFISFVYFYKNNMISRLKLFW</sequence>
<dbReference type="InterPro" id="IPR050833">
    <property type="entry name" value="Poly_Biosynth_Transport"/>
</dbReference>
<gene>
    <name evidence="7" type="ORF">DF185_05680</name>
</gene>
<feature type="transmembrane region" description="Helical" evidence="6">
    <location>
        <begin position="440"/>
        <end position="460"/>
    </location>
</feature>
<accession>A0A2V4ADM0</accession>
<organism evidence="7 8">
    <name type="scientific">Marinifilum breve</name>
    <dbReference type="NCBI Taxonomy" id="2184082"/>
    <lineage>
        <taxon>Bacteria</taxon>
        <taxon>Pseudomonadati</taxon>
        <taxon>Bacteroidota</taxon>
        <taxon>Bacteroidia</taxon>
        <taxon>Marinilabiliales</taxon>
        <taxon>Marinifilaceae</taxon>
    </lineage>
</organism>
<evidence type="ECO:0008006" key="9">
    <source>
        <dbReference type="Google" id="ProtNLM"/>
    </source>
</evidence>
<keyword evidence="5 6" id="KW-0472">Membrane</keyword>
<keyword evidence="8" id="KW-1185">Reference proteome</keyword>
<proteinExistence type="predicted"/>
<dbReference type="Proteomes" id="UP000248079">
    <property type="component" value="Unassembled WGS sequence"/>
</dbReference>
<dbReference type="PANTHER" id="PTHR30250:SF11">
    <property type="entry name" value="O-ANTIGEN TRANSPORTER-RELATED"/>
    <property type="match status" value="1"/>
</dbReference>
<evidence type="ECO:0000256" key="3">
    <source>
        <dbReference type="ARBA" id="ARBA00022692"/>
    </source>
</evidence>
<evidence type="ECO:0000313" key="7">
    <source>
        <dbReference type="EMBL" id="PXY02134.1"/>
    </source>
</evidence>
<dbReference type="GO" id="GO:0005886">
    <property type="term" value="C:plasma membrane"/>
    <property type="evidence" value="ECO:0007669"/>
    <property type="project" value="UniProtKB-SubCell"/>
</dbReference>
<evidence type="ECO:0000313" key="8">
    <source>
        <dbReference type="Proteomes" id="UP000248079"/>
    </source>
</evidence>
<comment type="subcellular location">
    <subcellularLocation>
        <location evidence="1">Cell membrane</location>
        <topology evidence="1">Multi-pass membrane protein</topology>
    </subcellularLocation>
</comment>
<evidence type="ECO:0000256" key="4">
    <source>
        <dbReference type="ARBA" id="ARBA00022989"/>
    </source>
</evidence>
<dbReference type="EMBL" id="QFLI01000002">
    <property type="protein sequence ID" value="PXY02134.1"/>
    <property type="molecule type" value="Genomic_DNA"/>
</dbReference>
<evidence type="ECO:0000256" key="2">
    <source>
        <dbReference type="ARBA" id="ARBA00022475"/>
    </source>
</evidence>
<reference evidence="7 8" key="1">
    <citation type="submission" date="2018-05" db="EMBL/GenBank/DDBJ databases">
        <title>Marinifilum breve JC075T sp. nov., a marine bacterium isolated from Yongle Blue Hole in the South China Sea.</title>
        <authorList>
            <person name="Fu T."/>
        </authorList>
    </citation>
    <scope>NUCLEOTIDE SEQUENCE [LARGE SCALE GENOMIC DNA]</scope>
    <source>
        <strain evidence="7 8">JC075</strain>
    </source>
</reference>
<feature type="transmembrane region" description="Helical" evidence="6">
    <location>
        <begin position="236"/>
        <end position="263"/>
    </location>
</feature>
<feature type="transmembrane region" description="Helical" evidence="6">
    <location>
        <begin position="177"/>
        <end position="197"/>
    </location>
</feature>
<feature type="transmembrane region" description="Helical" evidence="6">
    <location>
        <begin position="382"/>
        <end position="402"/>
    </location>
</feature>
<feature type="transmembrane region" description="Helical" evidence="6">
    <location>
        <begin position="12"/>
        <end position="33"/>
    </location>
</feature>
<dbReference type="OrthoDB" id="3249502at2"/>
<evidence type="ECO:0000256" key="5">
    <source>
        <dbReference type="ARBA" id="ARBA00023136"/>
    </source>
</evidence>
<comment type="caution">
    <text evidence="7">The sequence shown here is derived from an EMBL/GenBank/DDBJ whole genome shotgun (WGS) entry which is preliminary data.</text>
</comment>
<dbReference type="RefSeq" id="WP_110359768.1">
    <property type="nucleotide sequence ID" value="NZ_QFLI01000002.1"/>
</dbReference>
<dbReference type="PANTHER" id="PTHR30250">
    <property type="entry name" value="PST FAMILY PREDICTED COLANIC ACID TRANSPORTER"/>
    <property type="match status" value="1"/>
</dbReference>
<feature type="transmembrane region" description="Helical" evidence="6">
    <location>
        <begin position="80"/>
        <end position="102"/>
    </location>
</feature>
<evidence type="ECO:0000256" key="1">
    <source>
        <dbReference type="ARBA" id="ARBA00004651"/>
    </source>
</evidence>
<dbReference type="AlphaFoldDB" id="A0A2V4ADM0"/>
<feature type="transmembrane region" description="Helical" evidence="6">
    <location>
        <begin position="150"/>
        <end position="171"/>
    </location>
</feature>
<feature type="transmembrane region" description="Helical" evidence="6">
    <location>
        <begin position="209"/>
        <end position="230"/>
    </location>
</feature>
<name>A0A2V4ADM0_9BACT</name>
<feature type="transmembrane region" description="Helical" evidence="6">
    <location>
        <begin position="357"/>
        <end position="376"/>
    </location>
</feature>
<keyword evidence="2" id="KW-1003">Cell membrane</keyword>
<feature type="transmembrane region" description="Helical" evidence="6">
    <location>
        <begin position="291"/>
        <end position="309"/>
    </location>
</feature>
<feature type="transmembrane region" description="Helical" evidence="6">
    <location>
        <begin position="114"/>
        <end position="138"/>
    </location>
</feature>
<evidence type="ECO:0000256" key="6">
    <source>
        <dbReference type="SAM" id="Phobius"/>
    </source>
</evidence>
<protein>
    <recommendedName>
        <fullName evidence="9">Polysaccharide biosynthesis protein C-terminal domain-containing protein</fullName>
    </recommendedName>
</protein>
<feature type="transmembrane region" description="Helical" evidence="6">
    <location>
        <begin position="39"/>
        <end position="60"/>
    </location>
</feature>
<dbReference type="Pfam" id="PF13440">
    <property type="entry name" value="Polysacc_synt_3"/>
    <property type="match status" value="1"/>
</dbReference>
<keyword evidence="3 6" id="KW-0812">Transmembrane</keyword>
<feature type="transmembrane region" description="Helical" evidence="6">
    <location>
        <begin position="414"/>
        <end position="434"/>
    </location>
</feature>
<feature type="transmembrane region" description="Helical" evidence="6">
    <location>
        <begin position="329"/>
        <end position="350"/>
    </location>
</feature>
<keyword evidence="4 6" id="KW-1133">Transmembrane helix</keyword>